<dbReference type="PANTHER" id="PTHR43390:SF1">
    <property type="entry name" value="CHLOROPLAST PROCESSING PEPTIDASE"/>
    <property type="match status" value="1"/>
</dbReference>
<dbReference type="InterPro" id="IPR019757">
    <property type="entry name" value="Pept_S26A_signal_pept_1_Lys-AS"/>
</dbReference>
<accession>A0A174E6C7</accession>
<comment type="similarity">
    <text evidence="3 9">Belongs to the peptidase S26 family.</text>
</comment>
<evidence type="ECO:0000256" key="6">
    <source>
        <dbReference type="ARBA" id="ARBA00022801"/>
    </source>
</evidence>
<keyword evidence="5 8" id="KW-0645">Protease</keyword>
<keyword evidence="8" id="KW-0472">Membrane</keyword>
<reference evidence="11 12" key="1">
    <citation type="submission" date="2016-06" db="EMBL/GenBank/DDBJ databases">
        <authorList>
            <person name="Kjaerup R.B."/>
            <person name="Dalgaard T.S."/>
            <person name="Juul-Madsen H.R."/>
        </authorList>
    </citation>
    <scope>NUCLEOTIDE SEQUENCE [LARGE SCALE GENOMIC DNA]</scope>
    <source>
        <strain evidence="11 12">373-A1</strain>
    </source>
</reference>
<evidence type="ECO:0000313" key="11">
    <source>
        <dbReference type="EMBL" id="OBY09352.1"/>
    </source>
</evidence>
<dbReference type="EC" id="3.4.21.89" evidence="4 8"/>
<evidence type="ECO:0000256" key="8">
    <source>
        <dbReference type="RuleBase" id="RU003993"/>
    </source>
</evidence>
<comment type="subcellular location">
    <subcellularLocation>
        <location evidence="2">Cell membrane</location>
        <topology evidence="2">Single-pass type II membrane protein</topology>
    </subcellularLocation>
    <subcellularLocation>
        <location evidence="9">Membrane</location>
        <topology evidence="9">Single-pass type II membrane protein</topology>
    </subcellularLocation>
</comment>
<keyword evidence="8" id="KW-1133">Transmembrane helix</keyword>
<feature type="active site" evidence="7">
    <location>
        <position position="43"/>
    </location>
</feature>
<dbReference type="RefSeq" id="WP_034867264.1">
    <property type="nucleotide sequence ID" value="NZ_CABHIH010000008.1"/>
</dbReference>
<dbReference type="EMBL" id="MAPZ01000035">
    <property type="protein sequence ID" value="OBY09352.1"/>
    <property type="molecule type" value="Genomic_DNA"/>
</dbReference>
<feature type="domain" description="Peptidase S26" evidence="10">
    <location>
        <begin position="13"/>
        <end position="164"/>
    </location>
</feature>
<dbReference type="GO" id="GO:0009003">
    <property type="term" value="F:signal peptidase activity"/>
    <property type="evidence" value="ECO:0007669"/>
    <property type="project" value="UniProtKB-EC"/>
</dbReference>
<gene>
    <name evidence="11" type="ORF">CP373A1_16510</name>
</gene>
<dbReference type="PROSITE" id="PS00501">
    <property type="entry name" value="SPASE_I_1"/>
    <property type="match status" value="1"/>
</dbReference>
<dbReference type="eggNOG" id="COG0681">
    <property type="taxonomic scope" value="Bacteria"/>
</dbReference>
<dbReference type="GO" id="GO:0005886">
    <property type="term" value="C:plasma membrane"/>
    <property type="evidence" value="ECO:0007669"/>
    <property type="project" value="UniProtKB-SubCell"/>
</dbReference>
<dbReference type="OrthoDB" id="9802919at2"/>
<dbReference type="InterPro" id="IPR036286">
    <property type="entry name" value="LexA/Signal_pep-like_sf"/>
</dbReference>
<dbReference type="GO" id="GO:0004252">
    <property type="term" value="F:serine-type endopeptidase activity"/>
    <property type="evidence" value="ECO:0007669"/>
    <property type="project" value="InterPro"/>
</dbReference>
<dbReference type="InterPro" id="IPR000223">
    <property type="entry name" value="Pept_S26A_signal_pept_1"/>
</dbReference>
<dbReference type="PROSITE" id="PS00760">
    <property type="entry name" value="SPASE_I_2"/>
    <property type="match status" value="1"/>
</dbReference>
<sequence>MSDKVKEKSNFFKDWIMPIIVAIIICFFITKYLLFCSVISSGSMMPTLNKNDRVLVTRVYNTDKIRDGDIIVFSREDEEDPVVKRVIGVGGDKISIKNGDVYRNGELIDEPYVEYKDDYTGDFEVPKDKFFFLGDNRNNSKDSTVWDYPYIDKDDIIGKMQIKLYPFKDFGSVK</sequence>
<evidence type="ECO:0000256" key="1">
    <source>
        <dbReference type="ARBA" id="ARBA00000677"/>
    </source>
</evidence>
<evidence type="ECO:0000256" key="9">
    <source>
        <dbReference type="RuleBase" id="RU362042"/>
    </source>
</evidence>
<feature type="active site" evidence="7">
    <location>
        <position position="84"/>
    </location>
</feature>
<dbReference type="PRINTS" id="PR00727">
    <property type="entry name" value="LEADERPTASE"/>
</dbReference>
<dbReference type="Pfam" id="PF10502">
    <property type="entry name" value="Peptidase_S26"/>
    <property type="match status" value="1"/>
</dbReference>
<dbReference type="NCBIfam" id="TIGR02227">
    <property type="entry name" value="sigpep_I_bact"/>
    <property type="match status" value="1"/>
</dbReference>
<keyword evidence="6 8" id="KW-0378">Hydrolase</keyword>
<dbReference type="PROSITE" id="PS00761">
    <property type="entry name" value="SPASE_I_3"/>
    <property type="match status" value="1"/>
</dbReference>
<dbReference type="SUPFAM" id="SSF51306">
    <property type="entry name" value="LexA/Signal peptidase"/>
    <property type="match status" value="1"/>
</dbReference>
<protein>
    <recommendedName>
        <fullName evidence="4 8">Signal peptidase I</fullName>
        <ecNumber evidence="4 8">3.4.21.89</ecNumber>
    </recommendedName>
</protein>
<proteinExistence type="inferred from homology"/>
<dbReference type="GO" id="GO:0006465">
    <property type="term" value="P:signal peptide processing"/>
    <property type="evidence" value="ECO:0007669"/>
    <property type="project" value="InterPro"/>
</dbReference>
<dbReference type="AlphaFoldDB" id="A0A174E6C7"/>
<evidence type="ECO:0000313" key="12">
    <source>
        <dbReference type="Proteomes" id="UP000092714"/>
    </source>
</evidence>
<evidence type="ECO:0000256" key="7">
    <source>
        <dbReference type="PIRSR" id="PIRSR600223-1"/>
    </source>
</evidence>
<keyword evidence="12" id="KW-1185">Reference proteome</keyword>
<evidence type="ECO:0000259" key="10">
    <source>
        <dbReference type="Pfam" id="PF10502"/>
    </source>
</evidence>
<dbReference type="CDD" id="cd06530">
    <property type="entry name" value="S26_SPase_I"/>
    <property type="match status" value="1"/>
</dbReference>
<comment type="caution">
    <text evidence="11">The sequence shown here is derived from an EMBL/GenBank/DDBJ whole genome shotgun (WGS) entry which is preliminary data.</text>
</comment>
<comment type="catalytic activity">
    <reaction evidence="1 8">
        <text>Cleavage of hydrophobic, N-terminal signal or leader sequences from secreted and periplasmic proteins.</text>
        <dbReference type="EC" id="3.4.21.89"/>
    </reaction>
</comment>
<dbReference type="Gene3D" id="2.10.109.10">
    <property type="entry name" value="Umud Fragment, subunit A"/>
    <property type="match status" value="1"/>
</dbReference>
<feature type="transmembrane region" description="Helical" evidence="8">
    <location>
        <begin position="15"/>
        <end position="35"/>
    </location>
</feature>
<evidence type="ECO:0000256" key="4">
    <source>
        <dbReference type="ARBA" id="ARBA00013208"/>
    </source>
</evidence>
<dbReference type="InterPro" id="IPR019533">
    <property type="entry name" value="Peptidase_S26"/>
</dbReference>
<evidence type="ECO:0000256" key="3">
    <source>
        <dbReference type="ARBA" id="ARBA00009370"/>
    </source>
</evidence>
<dbReference type="Proteomes" id="UP000092714">
    <property type="component" value="Unassembled WGS sequence"/>
</dbReference>
<dbReference type="GeneID" id="42777629"/>
<organism evidence="11 12">
    <name type="scientific">Clostridium paraputrificum</name>
    <dbReference type="NCBI Taxonomy" id="29363"/>
    <lineage>
        <taxon>Bacteria</taxon>
        <taxon>Bacillati</taxon>
        <taxon>Bacillota</taxon>
        <taxon>Clostridia</taxon>
        <taxon>Eubacteriales</taxon>
        <taxon>Clostridiaceae</taxon>
        <taxon>Clostridium</taxon>
    </lineage>
</organism>
<keyword evidence="8" id="KW-0812">Transmembrane</keyword>
<dbReference type="InterPro" id="IPR019758">
    <property type="entry name" value="Pept_S26A_signal_pept_1_CS"/>
</dbReference>
<evidence type="ECO:0000256" key="2">
    <source>
        <dbReference type="ARBA" id="ARBA00004401"/>
    </source>
</evidence>
<evidence type="ECO:0000256" key="5">
    <source>
        <dbReference type="ARBA" id="ARBA00022670"/>
    </source>
</evidence>
<dbReference type="PANTHER" id="PTHR43390">
    <property type="entry name" value="SIGNAL PEPTIDASE I"/>
    <property type="match status" value="1"/>
</dbReference>
<name>A0A174E6C7_9CLOT</name>
<dbReference type="InterPro" id="IPR019756">
    <property type="entry name" value="Pept_S26A_signal_pept_1_Ser-AS"/>
</dbReference>